<feature type="binding site" description="axial binding residue" evidence="6">
    <location>
        <position position="372"/>
    </location>
    <ligand>
        <name>heme</name>
        <dbReference type="ChEBI" id="CHEBI:30413"/>
    </ligand>
    <ligandPart>
        <name>Fe</name>
        <dbReference type="ChEBI" id="CHEBI:18248"/>
    </ligandPart>
</feature>
<evidence type="ECO:0000256" key="3">
    <source>
        <dbReference type="ARBA" id="ARBA00022723"/>
    </source>
</evidence>
<organism evidence="7 8">
    <name type="scientific">Microdochium bolleyi</name>
    <dbReference type="NCBI Taxonomy" id="196109"/>
    <lineage>
        <taxon>Eukaryota</taxon>
        <taxon>Fungi</taxon>
        <taxon>Dikarya</taxon>
        <taxon>Ascomycota</taxon>
        <taxon>Pezizomycotina</taxon>
        <taxon>Sordariomycetes</taxon>
        <taxon>Xylariomycetidae</taxon>
        <taxon>Xylariales</taxon>
        <taxon>Microdochiaceae</taxon>
        <taxon>Microdochium</taxon>
    </lineage>
</organism>
<reference evidence="8" key="1">
    <citation type="submission" date="2016-02" db="EMBL/GenBank/DDBJ databases">
        <title>Draft genome sequence of Microdochium bolleyi, a fungal endophyte of beachgrass.</title>
        <authorList>
            <consortium name="DOE Joint Genome Institute"/>
            <person name="David A.S."/>
            <person name="May G."/>
            <person name="Haridas S."/>
            <person name="Lim J."/>
            <person name="Wang M."/>
            <person name="Labutti K."/>
            <person name="Lipzen A."/>
            <person name="Barry K."/>
            <person name="Grigoriev I.V."/>
        </authorList>
    </citation>
    <scope>NUCLEOTIDE SEQUENCE [LARGE SCALE GENOMIC DNA]</scope>
    <source>
        <strain evidence="8">J235TASD1</strain>
    </source>
</reference>
<dbReference type="GO" id="GO:0004497">
    <property type="term" value="F:monooxygenase activity"/>
    <property type="evidence" value="ECO:0007669"/>
    <property type="project" value="UniProtKB-KW"/>
</dbReference>
<dbReference type="EMBL" id="KQ964260">
    <property type="protein sequence ID" value="KXJ87891.1"/>
    <property type="molecule type" value="Genomic_DNA"/>
</dbReference>
<keyword evidence="4 6" id="KW-0408">Iron</keyword>
<dbReference type="InterPro" id="IPR053007">
    <property type="entry name" value="CYP450_monoxygenase_sec-met"/>
</dbReference>
<evidence type="ECO:0000256" key="1">
    <source>
        <dbReference type="ARBA" id="ARBA00001971"/>
    </source>
</evidence>
<dbReference type="Proteomes" id="UP000070501">
    <property type="component" value="Unassembled WGS sequence"/>
</dbReference>
<gene>
    <name evidence="7" type="ORF">Micbo1qcDRAFT_20067</name>
</gene>
<dbReference type="GO" id="GO:0016705">
    <property type="term" value="F:oxidoreductase activity, acting on paired donors, with incorporation or reduction of molecular oxygen"/>
    <property type="evidence" value="ECO:0007669"/>
    <property type="project" value="InterPro"/>
</dbReference>
<sequence length="447" mass="50383">MYAITRYSEALIAQFFAATSLQLGPQLSDFMSSWTPMSATASADLVDFVPRWLKAIPAALSGRPGEALHQVTLFQISRAIDRLAPLEVEHDTQDSGSDDMGLWVRDVAFTALAVGFSGKEWGWCSDPRMRNAYWDYEWALSHFILSPAPLVTAPTGYKARNILVQIFEDWMGDLDNDAEATEKLSALAKSVFAYPIEREWSNRDKACQAIVLLRATVSNEVPTLFWMFSHIFSQPALLARLREEARRFVFPRCTKESASSGDDSDLPNLAGMSWNSIREGCPLLIACLLETQRLATVGMVVRHVLQDTILTDEDGQDYLLKKNDIAALPLALIHTDVTRWGADSQEFVPERFLHQEYPKDAFFPFGAGRDRCPGRVLSSNMLVWMMLLFILGIDVQTADGEPYEMPEKGSMPLGILLWRIPRQIKQKIRITKTPEWESVKQRLFPAA</sequence>
<dbReference type="GO" id="GO:0020037">
    <property type="term" value="F:heme binding"/>
    <property type="evidence" value="ECO:0007669"/>
    <property type="project" value="InterPro"/>
</dbReference>
<evidence type="ECO:0000313" key="8">
    <source>
        <dbReference type="Proteomes" id="UP000070501"/>
    </source>
</evidence>
<dbReference type="AlphaFoldDB" id="A0A136ISH1"/>
<evidence type="ECO:0000256" key="2">
    <source>
        <dbReference type="ARBA" id="ARBA00010617"/>
    </source>
</evidence>
<keyword evidence="5" id="KW-0560">Oxidoreductase</keyword>
<keyword evidence="8" id="KW-1185">Reference proteome</keyword>
<dbReference type="GO" id="GO:0005506">
    <property type="term" value="F:iron ion binding"/>
    <property type="evidence" value="ECO:0007669"/>
    <property type="project" value="InterPro"/>
</dbReference>
<evidence type="ECO:0000256" key="4">
    <source>
        <dbReference type="ARBA" id="ARBA00023004"/>
    </source>
</evidence>
<proteinExistence type="inferred from homology"/>
<dbReference type="SUPFAM" id="SSF48264">
    <property type="entry name" value="Cytochrome P450"/>
    <property type="match status" value="1"/>
</dbReference>
<accession>A0A136ISH1</accession>
<keyword evidence="6" id="KW-0349">Heme</keyword>
<dbReference type="InterPro" id="IPR002403">
    <property type="entry name" value="Cyt_P450_E_grp-IV"/>
</dbReference>
<name>A0A136ISH1_9PEZI</name>
<dbReference type="InParanoid" id="A0A136ISH1"/>
<keyword evidence="5" id="KW-0503">Monooxygenase</keyword>
<evidence type="ECO:0000313" key="7">
    <source>
        <dbReference type="EMBL" id="KXJ87891.1"/>
    </source>
</evidence>
<dbReference type="PRINTS" id="PR00465">
    <property type="entry name" value="EP450IV"/>
</dbReference>
<dbReference type="PANTHER" id="PTHR47582:SF1">
    <property type="entry name" value="P450, PUTATIVE (EUROFUNG)-RELATED"/>
    <property type="match status" value="1"/>
</dbReference>
<evidence type="ECO:0000256" key="6">
    <source>
        <dbReference type="PIRSR" id="PIRSR602403-1"/>
    </source>
</evidence>
<dbReference type="OrthoDB" id="1470350at2759"/>
<dbReference type="InterPro" id="IPR001128">
    <property type="entry name" value="Cyt_P450"/>
</dbReference>
<dbReference type="Pfam" id="PF00067">
    <property type="entry name" value="p450"/>
    <property type="match status" value="1"/>
</dbReference>
<comment type="similarity">
    <text evidence="2">Belongs to the cytochrome P450 family.</text>
</comment>
<comment type="cofactor">
    <cofactor evidence="1 6">
        <name>heme</name>
        <dbReference type="ChEBI" id="CHEBI:30413"/>
    </cofactor>
</comment>
<dbReference type="Gene3D" id="1.10.630.10">
    <property type="entry name" value="Cytochrome P450"/>
    <property type="match status" value="1"/>
</dbReference>
<protein>
    <submittedName>
        <fullName evidence="7">Cytochrome P450</fullName>
    </submittedName>
</protein>
<keyword evidence="3 6" id="KW-0479">Metal-binding</keyword>
<dbReference type="STRING" id="196109.A0A136ISH1"/>
<dbReference type="PANTHER" id="PTHR47582">
    <property type="entry name" value="P450, PUTATIVE (EUROFUNG)-RELATED"/>
    <property type="match status" value="1"/>
</dbReference>
<evidence type="ECO:0000256" key="5">
    <source>
        <dbReference type="ARBA" id="ARBA00023033"/>
    </source>
</evidence>
<dbReference type="InterPro" id="IPR036396">
    <property type="entry name" value="Cyt_P450_sf"/>
</dbReference>